<dbReference type="AlphaFoldDB" id="A0A928ZTG4"/>
<keyword evidence="1" id="KW-1133">Transmembrane helix</keyword>
<evidence type="ECO:0000313" key="3">
    <source>
        <dbReference type="Proteomes" id="UP000615026"/>
    </source>
</evidence>
<accession>A0A928ZTG4</accession>
<comment type="caution">
    <text evidence="2">The sequence shown here is derived from an EMBL/GenBank/DDBJ whole genome shotgun (WGS) entry which is preliminary data.</text>
</comment>
<evidence type="ECO:0000256" key="1">
    <source>
        <dbReference type="SAM" id="Phobius"/>
    </source>
</evidence>
<name>A0A928ZTG4_LEPEC</name>
<evidence type="ECO:0000313" key="2">
    <source>
        <dbReference type="EMBL" id="MBE9067331.1"/>
    </source>
</evidence>
<feature type="non-terminal residue" evidence="2">
    <location>
        <position position="1"/>
    </location>
</feature>
<keyword evidence="1" id="KW-0472">Membrane</keyword>
<feature type="transmembrane region" description="Helical" evidence="1">
    <location>
        <begin position="166"/>
        <end position="186"/>
    </location>
</feature>
<dbReference type="EMBL" id="JADEXP010000089">
    <property type="protein sequence ID" value="MBE9067331.1"/>
    <property type="molecule type" value="Genomic_DNA"/>
</dbReference>
<dbReference type="Proteomes" id="UP000615026">
    <property type="component" value="Unassembled WGS sequence"/>
</dbReference>
<feature type="transmembrane region" description="Helical" evidence="1">
    <location>
        <begin position="62"/>
        <end position="86"/>
    </location>
</feature>
<sequence length="187" mass="20970">LTVFNLVRVFRLVFLGDVTPKTRRSPSVNWLMGTPMIGLSIFVLVLPLALMRMSLLPPLRYWHPPVFIALILSGVLGFVLGCTATLSRSLARSTQRPLRLAQDLLANDFYTEKLYRVTVVFLVSQFSRLVSWFDRYVVDGAVNLVGMVSLMSGEGLKYSISGQSQGYIFTIVLGVSLLGFLMTWAMW</sequence>
<keyword evidence="1" id="KW-0812">Transmembrane</keyword>
<dbReference type="Gene3D" id="1.20.5.2700">
    <property type="match status" value="1"/>
</dbReference>
<reference evidence="2" key="1">
    <citation type="submission" date="2020-10" db="EMBL/GenBank/DDBJ databases">
        <authorList>
            <person name="Castelo-Branco R."/>
            <person name="Eusebio N."/>
            <person name="Adriana R."/>
            <person name="Vieira A."/>
            <person name="Brugerolle De Fraissinette N."/>
            <person name="Rezende De Castro R."/>
            <person name="Schneider M.P."/>
            <person name="Vasconcelos V."/>
            <person name="Leao P.N."/>
        </authorList>
    </citation>
    <scope>NUCLEOTIDE SEQUENCE</scope>
    <source>
        <strain evidence="2">LEGE 11479</strain>
    </source>
</reference>
<keyword evidence="3" id="KW-1185">Reference proteome</keyword>
<gene>
    <name evidence="2" type="ORF">IQ260_11760</name>
</gene>
<proteinExistence type="predicted"/>
<organism evidence="2 3">
    <name type="scientific">Leptolyngbya cf. ectocarpi LEGE 11479</name>
    <dbReference type="NCBI Taxonomy" id="1828722"/>
    <lineage>
        <taxon>Bacteria</taxon>
        <taxon>Bacillati</taxon>
        <taxon>Cyanobacteriota</taxon>
        <taxon>Cyanophyceae</taxon>
        <taxon>Leptolyngbyales</taxon>
        <taxon>Leptolyngbyaceae</taxon>
        <taxon>Leptolyngbya group</taxon>
        <taxon>Leptolyngbya</taxon>
    </lineage>
</organism>
<protein>
    <submittedName>
        <fullName evidence="2">NAD(P)H-quinone oxidoreductase subunit F</fullName>
    </submittedName>
</protein>
<feature type="transmembrane region" description="Helical" evidence="1">
    <location>
        <begin position="30"/>
        <end position="50"/>
    </location>
</feature>